<keyword evidence="1" id="KW-1133">Transmembrane helix</keyword>
<gene>
    <name evidence="2" type="ORF">FHS60_000720</name>
</gene>
<name>A0A7W5ULL5_9BACT</name>
<comment type="caution">
    <text evidence="2">The sequence shown here is derived from an EMBL/GenBank/DDBJ whole genome shotgun (WGS) entry which is preliminary data.</text>
</comment>
<evidence type="ECO:0000313" key="2">
    <source>
        <dbReference type="EMBL" id="MBB3702267.1"/>
    </source>
</evidence>
<evidence type="ECO:0000313" key="3">
    <source>
        <dbReference type="Proteomes" id="UP000541425"/>
    </source>
</evidence>
<proteinExistence type="predicted"/>
<sequence>MKQKIMVSEIDIIGMLQKVLRRWKLLCIYMLVGAVVGVVVALNTPKWFKANVVLAPELISGSMGLSESLSDMASSFGLDLGGKGKQSMDAIYPQIYPDLFASTDFIIPLFSVNVVTKDGQKKTYLDHLVQDLKIPFWQKPKLWVLTAVKKLKERNAAPGTTGIGKMNPFRLTEDEEQIVDMVRGSIGCQIDKKTNVINISIADPDPQVAAIMVDTLQVRLQAYITQYRTKKARADERYYTKLQQESKEAYLKAQKAYADFADSNQDAILASVRSQEDELENEMQLKFNVYSQIQTQVQQARAKVQEQTPAFTIIEKATVPNKPSSTPRSMILLLFVVLSACLHVVWVLIISPARQKKCTQVVGLDEE</sequence>
<dbReference type="RefSeq" id="WP_040597952.1">
    <property type="nucleotide sequence ID" value="NZ_JACICA010000002.1"/>
</dbReference>
<accession>A0A7W5ULL5</accession>
<organism evidence="2 3">
    <name type="scientific">Alloprevotella rava</name>
    <dbReference type="NCBI Taxonomy" id="671218"/>
    <lineage>
        <taxon>Bacteria</taxon>
        <taxon>Pseudomonadati</taxon>
        <taxon>Bacteroidota</taxon>
        <taxon>Bacteroidia</taxon>
        <taxon>Bacteroidales</taxon>
        <taxon>Prevotellaceae</taxon>
        <taxon>Alloprevotella</taxon>
    </lineage>
</organism>
<evidence type="ECO:0000256" key="1">
    <source>
        <dbReference type="SAM" id="Phobius"/>
    </source>
</evidence>
<keyword evidence="1" id="KW-0812">Transmembrane</keyword>
<reference evidence="2 3" key="1">
    <citation type="submission" date="2020-08" db="EMBL/GenBank/DDBJ databases">
        <title>Genomic Encyclopedia of Type Strains, Phase IV (KMG-IV): sequencing the most valuable type-strain genomes for metagenomic binning, comparative biology and taxonomic classification.</title>
        <authorList>
            <person name="Goeker M."/>
        </authorList>
    </citation>
    <scope>NUCLEOTIDE SEQUENCE [LARGE SCALE GENOMIC DNA]</scope>
    <source>
        <strain evidence="2 3">DSM 22548</strain>
    </source>
</reference>
<keyword evidence="1" id="KW-0472">Membrane</keyword>
<protein>
    <submittedName>
        <fullName evidence="2">Uncharacterized protein involved in exopolysaccharide biosynthesis</fullName>
    </submittedName>
</protein>
<dbReference type="PANTHER" id="PTHR32309:SF13">
    <property type="entry name" value="FERRIC ENTEROBACTIN TRANSPORT PROTEIN FEPE"/>
    <property type="match status" value="1"/>
</dbReference>
<dbReference type="AlphaFoldDB" id="A0A7W5ULL5"/>
<dbReference type="Proteomes" id="UP000541425">
    <property type="component" value="Unassembled WGS sequence"/>
</dbReference>
<dbReference type="InterPro" id="IPR050445">
    <property type="entry name" value="Bact_polysacc_biosynth/exp"/>
</dbReference>
<dbReference type="EMBL" id="JACICA010000002">
    <property type="protein sequence ID" value="MBB3702267.1"/>
    <property type="molecule type" value="Genomic_DNA"/>
</dbReference>
<dbReference type="GO" id="GO:0004713">
    <property type="term" value="F:protein tyrosine kinase activity"/>
    <property type="evidence" value="ECO:0007669"/>
    <property type="project" value="TreeGrafter"/>
</dbReference>
<dbReference type="GO" id="GO:0005886">
    <property type="term" value="C:plasma membrane"/>
    <property type="evidence" value="ECO:0007669"/>
    <property type="project" value="TreeGrafter"/>
</dbReference>
<dbReference type="PANTHER" id="PTHR32309">
    <property type="entry name" value="TYROSINE-PROTEIN KINASE"/>
    <property type="match status" value="1"/>
</dbReference>
<feature type="transmembrane region" description="Helical" evidence="1">
    <location>
        <begin position="330"/>
        <end position="350"/>
    </location>
</feature>